<gene>
    <name evidence="4" type="ORF">LIER_21018</name>
</gene>
<dbReference type="InterPro" id="IPR008979">
    <property type="entry name" value="Galactose-bd-like_sf"/>
</dbReference>
<dbReference type="Proteomes" id="UP001454036">
    <property type="component" value="Unassembled WGS sequence"/>
</dbReference>
<dbReference type="Gene3D" id="2.60.120.260">
    <property type="entry name" value="Galactose-binding domain-like"/>
    <property type="match status" value="1"/>
</dbReference>
<dbReference type="InterPro" id="IPR029413">
    <property type="entry name" value="RG-lyase_II"/>
</dbReference>
<dbReference type="AlphaFoldDB" id="A0AAV3QPT0"/>
<dbReference type="Gene3D" id="2.60.40.1120">
    <property type="entry name" value="Carboxypeptidase-like, regulatory domain"/>
    <property type="match status" value="1"/>
</dbReference>
<dbReference type="Pfam" id="PF14683">
    <property type="entry name" value="CBM-like"/>
    <property type="match status" value="1"/>
</dbReference>
<dbReference type="CDD" id="cd10316">
    <property type="entry name" value="RGL4_M"/>
    <property type="match status" value="1"/>
</dbReference>
<keyword evidence="5" id="KW-1185">Reference proteome</keyword>
<organism evidence="4 5">
    <name type="scientific">Lithospermum erythrorhizon</name>
    <name type="common">Purple gromwell</name>
    <name type="synonym">Lithospermum officinale var. erythrorhizon</name>
    <dbReference type="NCBI Taxonomy" id="34254"/>
    <lineage>
        <taxon>Eukaryota</taxon>
        <taxon>Viridiplantae</taxon>
        <taxon>Streptophyta</taxon>
        <taxon>Embryophyta</taxon>
        <taxon>Tracheophyta</taxon>
        <taxon>Spermatophyta</taxon>
        <taxon>Magnoliopsida</taxon>
        <taxon>eudicotyledons</taxon>
        <taxon>Gunneridae</taxon>
        <taxon>Pentapetalae</taxon>
        <taxon>asterids</taxon>
        <taxon>lamiids</taxon>
        <taxon>Boraginales</taxon>
        <taxon>Boraginaceae</taxon>
        <taxon>Boraginoideae</taxon>
        <taxon>Lithospermeae</taxon>
        <taxon>Lithospermum</taxon>
    </lineage>
</organism>
<dbReference type="SUPFAM" id="SSF49785">
    <property type="entry name" value="Galactose-binding domain-like"/>
    <property type="match status" value="1"/>
</dbReference>
<dbReference type="InterPro" id="IPR051850">
    <property type="entry name" value="Polysacch_Lyase_4"/>
</dbReference>
<keyword evidence="4" id="KW-0456">Lyase</keyword>
<dbReference type="GO" id="GO:0030246">
    <property type="term" value="F:carbohydrate binding"/>
    <property type="evidence" value="ECO:0007669"/>
    <property type="project" value="InterPro"/>
</dbReference>
<dbReference type="GO" id="GO:0016829">
    <property type="term" value="F:lyase activity"/>
    <property type="evidence" value="ECO:0007669"/>
    <property type="project" value="UniProtKB-KW"/>
</dbReference>
<dbReference type="Pfam" id="PF14686">
    <property type="entry name" value="fn3_3"/>
    <property type="match status" value="1"/>
</dbReference>
<keyword evidence="1" id="KW-0732">Signal</keyword>
<comment type="caution">
    <text evidence="4">The sequence shown here is derived from an EMBL/GenBank/DDBJ whole genome shotgun (WGS) entry which is preliminary data.</text>
</comment>
<feature type="domain" description="Rhamnogalacturonan lyase" evidence="2">
    <location>
        <begin position="75"/>
        <end position="263"/>
    </location>
</feature>
<dbReference type="CDD" id="cd10317">
    <property type="entry name" value="RGL4_C"/>
    <property type="match status" value="1"/>
</dbReference>
<dbReference type="PANTHER" id="PTHR32018:SF18">
    <property type="entry name" value="RHAMNOGALACTURONAN ENDOLYASE"/>
    <property type="match status" value="1"/>
</dbReference>
<sequence>MLLLICSLQGYQFWVQTDAQGGFRISNIVPGTYNVYAWVPGVIGDYKNDQNIEIKGGSNINLGELVFNPPRSGPTVWEIGIPDRTAAEFFIPDPAKGLSNSLFNGHPEKWRQYGLWDRYTDLYPNGDLVYNIGTSDYKKDWFFAHLNRRVGDKYVPTTWQIKFPITNANGAYTLRIALASVTYAQLQVMVNDPNKAQPIFSTNSYNSGGRDNAIARHGIHGLYWLFEANIPAGIFVNGINTIFIKQQTAGAPFNGVMYDYLRLEGPTK</sequence>
<feature type="domain" description="Rhamnogalacturonan lyase" evidence="3">
    <location>
        <begin position="9"/>
        <end position="62"/>
    </location>
</feature>
<protein>
    <submittedName>
        <fullName evidence="4">Lyase</fullName>
    </submittedName>
</protein>
<name>A0AAV3QPT0_LITER</name>
<dbReference type="SUPFAM" id="SSF49452">
    <property type="entry name" value="Starch-binding domain-like"/>
    <property type="match status" value="1"/>
</dbReference>
<evidence type="ECO:0000313" key="4">
    <source>
        <dbReference type="EMBL" id="GAA0165683.1"/>
    </source>
</evidence>
<accession>A0AAV3QPT0</accession>
<evidence type="ECO:0000256" key="1">
    <source>
        <dbReference type="ARBA" id="ARBA00022729"/>
    </source>
</evidence>
<evidence type="ECO:0000259" key="3">
    <source>
        <dbReference type="Pfam" id="PF14686"/>
    </source>
</evidence>
<proteinExistence type="predicted"/>
<evidence type="ECO:0000259" key="2">
    <source>
        <dbReference type="Pfam" id="PF14683"/>
    </source>
</evidence>
<evidence type="ECO:0000313" key="5">
    <source>
        <dbReference type="Proteomes" id="UP001454036"/>
    </source>
</evidence>
<dbReference type="InterPro" id="IPR013784">
    <property type="entry name" value="Carb-bd-like_fold"/>
</dbReference>
<reference evidence="4 5" key="1">
    <citation type="submission" date="2024-01" db="EMBL/GenBank/DDBJ databases">
        <title>The complete chloroplast genome sequence of Lithospermum erythrorhizon: insights into the phylogenetic relationship among Boraginaceae species and the maternal lineages of purple gromwells.</title>
        <authorList>
            <person name="Okada T."/>
            <person name="Watanabe K."/>
        </authorList>
    </citation>
    <scope>NUCLEOTIDE SEQUENCE [LARGE SCALE GENOMIC DNA]</scope>
</reference>
<dbReference type="EMBL" id="BAABME010005456">
    <property type="protein sequence ID" value="GAA0165683.1"/>
    <property type="molecule type" value="Genomic_DNA"/>
</dbReference>
<dbReference type="InterPro" id="IPR029411">
    <property type="entry name" value="RG-lyase_III"/>
</dbReference>
<dbReference type="PANTHER" id="PTHR32018">
    <property type="entry name" value="RHAMNOGALACTURONATE LYASE FAMILY PROTEIN"/>
    <property type="match status" value="1"/>
</dbReference>